<comment type="similarity">
    <text evidence="1">Belongs to the NAD kinase family.</text>
</comment>
<reference evidence="9 11" key="1">
    <citation type="submission" date="2014-03" db="EMBL/GenBank/DDBJ databases">
        <authorList>
            <person name="Casaregola S."/>
        </authorList>
    </citation>
    <scope>NUCLEOTIDE SEQUENCE [LARGE SCALE GENOMIC DNA]</scope>
    <source>
        <strain evidence="9 11">CLIB 918</strain>
    </source>
</reference>
<dbReference type="EMBL" id="CCBN010000021">
    <property type="protein sequence ID" value="CDO57438.1"/>
    <property type="molecule type" value="Genomic_DNA"/>
</dbReference>
<evidence type="ECO:0000313" key="10">
    <source>
        <dbReference type="EMBL" id="KAF5101718.1"/>
    </source>
</evidence>
<dbReference type="Proteomes" id="UP000750522">
    <property type="component" value="Unassembled WGS sequence"/>
</dbReference>
<evidence type="ECO:0000256" key="7">
    <source>
        <dbReference type="ARBA" id="ARBA00023027"/>
    </source>
</evidence>
<dbReference type="Gene3D" id="3.40.50.10330">
    <property type="entry name" value="Probable inorganic polyphosphate/atp-NAD kinase, domain 1"/>
    <property type="match status" value="1"/>
</dbReference>
<accession>A0A0J9XJK0</accession>
<dbReference type="AlphaFoldDB" id="A0A0J9XJK0"/>
<dbReference type="PANTHER" id="PTHR20275:SF0">
    <property type="entry name" value="NAD KINASE"/>
    <property type="match status" value="1"/>
</dbReference>
<evidence type="ECO:0000256" key="1">
    <source>
        <dbReference type="ARBA" id="ARBA00010995"/>
    </source>
</evidence>
<dbReference type="EMBL" id="QQZK01000035">
    <property type="protein sequence ID" value="KAF5101718.1"/>
    <property type="molecule type" value="Genomic_DNA"/>
</dbReference>
<dbReference type="GO" id="GO:0003951">
    <property type="term" value="F:NAD+ kinase activity"/>
    <property type="evidence" value="ECO:0007669"/>
    <property type="project" value="InterPro"/>
</dbReference>
<keyword evidence="2" id="KW-0808">Transferase</keyword>
<gene>
    <name evidence="9" type="ORF">BN980_GECA21s01242g</name>
    <name evidence="10" type="ORF">DV451_002081</name>
</gene>
<dbReference type="STRING" id="1173061.A0A0J9XJK0"/>
<sequence>MNPTPCFVHTKFDEVLDVSKALKALSSSDNISSLSHSRLVKTATGVRELAKRLGQANIRINVRSVMVVTKARDNSLIYLTRDLVYWLMATHNVTVYVDSKLEKSKRFNSHGLVKKHPSFKTLLKYWDPDMTNNNPEQFDLVITLGGDGTVLYVGGLFQHIVPPVMSFSLGSLGFLTNFRFEYYKKHISRVFETGINVNLRMRFSCSVHDDTGKKLFTRHVLNEIVIDRGPSPWVSMLELYGNDSLLTVVQADGLILSTPTGSTAYSLSAGGSLVHPEVAAMSVTPICPHTLSFRPMLLPDSMVLRVNLPTRSRSTAWASFDGRHRTQLFPGYYVTVRASQFPFPTIVSSPTEYIDSVSRTLKWNVRQQQKPFEHLLSTPTRKQYDDDTGSEDYVSKDEDPEFDIDYEEPNA</sequence>
<dbReference type="GO" id="GO:0019674">
    <property type="term" value="P:NAD+ metabolic process"/>
    <property type="evidence" value="ECO:0007669"/>
    <property type="project" value="InterPro"/>
</dbReference>
<dbReference type="PANTHER" id="PTHR20275">
    <property type="entry name" value="NAD KINASE"/>
    <property type="match status" value="1"/>
</dbReference>
<keyword evidence="3" id="KW-0547">Nucleotide-binding</keyword>
<dbReference type="Pfam" id="PF01513">
    <property type="entry name" value="NAD_kinase"/>
    <property type="match status" value="1"/>
</dbReference>
<proteinExistence type="inferred from homology"/>
<evidence type="ECO:0000256" key="6">
    <source>
        <dbReference type="ARBA" id="ARBA00022857"/>
    </source>
</evidence>
<evidence type="ECO:0000313" key="9">
    <source>
        <dbReference type="EMBL" id="CDO57438.1"/>
    </source>
</evidence>
<evidence type="ECO:0000256" key="8">
    <source>
        <dbReference type="SAM" id="MobiDB-lite"/>
    </source>
</evidence>
<evidence type="ECO:0000313" key="11">
    <source>
        <dbReference type="Proteomes" id="UP000242525"/>
    </source>
</evidence>
<keyword evidence="11" id="KW-1185">Reference proteome</keyword>
<name>A0A0J9XJK0_GEOCN</name>
<dbReference type="InterPro" id="IPR017437">
    <property type="entry name" value="ATP-NAD_kinase_PpnK-typ_C"/>
</dbReference>
<feature type="region of interest" description="Disordered" evidence="8">
    <location>
        <begin position="377"/>
        <end position="411"/>
    </location>
</feature>
<dbReference type="InterPro" id="IPR002504">
    <property type="entry name" value="NADK"/>
</dbReference>
<evidence type="ECO:0000256" key="2">
    <source>
        <dbReference type="ARBA" id="ARBA00022679"/>
    </source>
</evidence>
<organism evidence="9 11">
    <name type="scientific">Geotrichum candidum</name>
    <name type="common">Oospora lactis</name>
    <name type="synonym">Dipodascus geotrichum</name>
    <dbReference type="NCBI Taxonomy" id="1173061"/>
    <lineage>
        <taxon>Eukaryota</taxon>
        <taxon>Fungi</taxon>
        <taxon>Dikarya</taxon>
        <taxon>Ascomycota</taxon>
        <taxon>Saccharomycotina</taxon>
        <taxon>Dipodascomycetes</taxon>
        <taxon>Dipodascales</taxon>
        <taxon>Dipodascaceae</taxon>
        <taxon>Geotrichum</taxon>
    </lineage>
</organism>
<dbReference type="InterPro" id="IPR016064">
    <property type="entry name" value="NAD/diacylglycerol_kinase_sf"/>
</dbReference>
<keyword evidence="7" id="KW-0520">NAD</keyword>
<protein>
    <submittedName>
        <fullName evidence="9">Similar to Saccharomyces cerevisiae YJR049C UTR1 ATP-NADH kinase</fullName>
    </submittedName>
</protein>
<dbReference type="InterPro" id="IPR017438">
    <property type="entry name" value="ATP-NAD_kinase_N"/>
</dbReference>
<feature type="compositionally biased region" description="Acidic residues" evidence="8">
    <location>
        <begin position="398"/>
        <end position="411"/>
    </location>
</feature>
<reference evidence="10" key="2">
    <citation type="journal article" date="2020" name="Front. Microbiol.">
        <title>Phenotypic and Genetic Characterization of the Cheese Ripening Yeast Geotrichum candidum.</title>
        <authorList>
            <person name="Perkins V."/>
            <person name="Vignola S."/>
            <person name="Lessard M.H."/>
            <person name="Plante P.L."/>
            <person name="Corbeil J."/>
            <person name="Dugat-Bony E."/>
            <person name="Frenette M."/>
            <person name="Labrie S."/>
        </authorList>
    </citation>
    <scope>NUCLEOTIDE SEQUENCE</scope>
    <source>
        <strain evidence="10">LMA-70</strain>
    </source>
</reference>
<dbReference type="GO" id="GO:0006741">
    <property type="term" value="P:NADP+ biosynthetic process"/>
    <property type="evidence" value="ECO:0007669"/>
    <property type="project" value="InterPro"/>
</dbReference>
<comment type="caution">
    <text evidence="9">The sequence shown here is derived from an EMBL/GenBank/DDBJ whole genome shotgun (WGS) entry which is preliminary data.</text>
</comment>
<dbReference type="Pfam" id="PF20143">
    <property type="entry name" value="NAD_kinase_C"/>
    <property type="match status" value="1"/>
</dbReference>
<evidence type="ECO:0000256" key="4">
    <source>
        <dbReference type="ARBA" id="ARBA00022777"/>
    </source>
</evidence>
<dbReference type="GO" id="GO:0005524">
    <property type="term" value="F:ATP binding"/>
    <property type="evidence" value="ECO:0007669"/>
    <property type="project" value="UniProtKB-KW"/>
</dbReference>
<dbReference type="SUPFAM" id="SSF111331">
    <property type="entry name" value="NAD kinase/diacylglycerol kinase-like"/>
    <property type="match status" value="1"/>
</dbReference>
<keyword evidence="6" id="KW-0521">NADP</keyword>
<keyword evidence="5" id="KW-0067">ATP-binding</keyword>
<dbReference type="Gene3D" id="2.60.200.30">
    <property type="entry name" value="Probable inorganic polyphosphate/atp-NAD kinase, domain 2"/>
    <property type="match status" value="1"/>
</dbReference>
<keyword evidence="4 9" id="KW-0418">Kinase</keyword>
<reference evidence="10" key="3">
    <citation type="submission" date="2020-01" db="EMBL/GenBank/DDBJ databases">
        <authorList>
            <person name="Perkins V."/>
            <person name="Lessard M.-H."/>
            <person name="Dugat-Bony E."/>
            <person name="Frenette M."/>
            <person name="Labrie S."/>
        </authorList>
    </citation>
    <scope>NUCLEOTIDE SEQUENCE</scope>
    <source>
        <strain evidence="10">LMA-70</strain>
    </source>
</reference>
<dbReference type="FunFam" id="2.60.200.30:FF:000009">
    <property type="entry name" value="Poly(P)/ATP NAD kinase"/>
    <property type="match status" value="1"/>
</dbReference>
<dbReference type="HAMAP" id="MF_00361">
    <property type="entry name" value="NAD_kinase"/>
    <property type="match status" value="1"/>
</dbReference>
<evidence type="ECO:0000256" key="5">
    <source>
        <dbReference type="ARBA" id="ARBA00022840"/>
    </source>
</evidence>
<dbReference type="OrthoDB" id="24581at2759"/>
<evidence type="ECO:0000256" key="3">
    <source>
        <dbReference type="ARBA" id="ARBA00022741"/>
    </source>
</evidence>
<dbReference type="Proteomes" id="UP000242525">
    <property type="component" value="Unassembled WGS sequence"/>
</dbReference>